<dbReference type="CDD" id="cd00090">
    <property type="entry name" value="HTH_ARSR"/>
    <property type="match status" value="1"/>
</dbReference>
<dbReference type="RefSeq" id="WP_141959289.1">
    <property type="nucleotide sequence ID" value="NZ_VFOZ01000001.1"/>
</dbReference>
<reference evidence="1 2" key="1">
    <citation type="submission" date="2019-06" db="EMBL/GenBank/DDBJ databases">
        <title>Sequencing the genomes of 1000 actinobacteria strains.</title>
        <authorList>
            <person name="Klenk H.-P."/>
        </authorList>
    </citation>
    <scope>NUCLEOTIDE SEQUENCE [LARGE SCALE GENOMIC DNA]</scope>
    <source>
        <strain evidence="1 2">DSM 102200</strain>
    </source>
</reference>
<dbReference type="Proteomes" id="UP000316096">
    <property type="component" value="Unassembled WGS sequence"/>
</dbReference>
<dbReference type="SUPFAM" id="SSF46785">
    <property type="entry name" value="Winged helix' DNA-binding domain"/>
    <property type="match status" value="1"/>
</dbReference>
<dbReference type="EMBL" id="VFOZ01000001">
    <property type="protein sequence ID" value="TQM00036.1"/>
    <property type="molecule type" value="Genomic_DNA"/>
</dbReference>
<dbReference type="InterPro" id="IPR036390">
    <property type="entry name" value="WH_DNA-bd_sf"/>
</dbReference>
<sequence length="195" mass="20887">MQDVAVIEDPAAAEVSLDPIRARLLAELSEPGSATMLAAKVGLPRQKVNYHLKTLEAHGLVEMIEERRKGNVNERIMRATAASYVISPTALASVAPDPDRSPDQLSASWLLAVAARLVRDVGALITGAAQARKRVATFAIDGEVRFASAADRAAFTQELSGAVTALVSKYHDASAEKGRDHRIIVAVHPSMKETR</sequence>
<name>A0A543CSE4_9ACTN</name>
<accession>A0A543CSE4</accession>
<evidence type="ECO:0000313" key="2">
    <source>
        <dbReference type="Proteomes" id="UP000316096"/>
    </source>
</evidence>
<dbReference type="OrthoDB" id="9788770at2"/>
<dbReference type="Pfam" id="PF12840">
    <property type="entry name" value="HTH_20"/>
    <property type="match status" value="1"/>
</dbReference>
<gene>
    <name evidence="1" type="ORF">FB559_5740</name>
</gene>
<comment type="caution">
    <text evidence="1">The sequence shown here is derived from an EMBL/GenBank/DDBJ whole genome shotgun (WGS) entry which is preliminary data.</text>
</comment>
<proteinExistence type="predicted"/>
<keyword evidence="2" id="KW-1185">Reference proteome</keyword>
<dbReference type="InterPro" id="IPR011991">
    <property type="entry name" value="ArsR-like_HTH"/>
</dbReference>
<evidence type="ECO:0000313" key="1">
    <source>
        <dbReference type="EMBL" id="TQM00036.1"/>
    </source>
</evidence>
<protein>
    <submittedName>
        <fullName evidence="1">Helix-turn-helix protein</fullName>
    </submittedName>
</protein>
<dbReference type="Gene3D" id="1.10.10.10">
    <property type="entry name" value="Winged helix-like DNA-binding domain superfamily/Winged helix DNA-binding domain"/>
    <property type="match status" value="1"/>
</dbReference>
<organism evidence="1 2">
    <name type="scientific">Actinoallomurus bryophytorum</name>
    <dbReference type="NCBI Taxonomy" id="1490222"/>
    <lineage>
        <taxon>Bacteria</taxon>
        <taxon>Bacillati</taxon>
        <taxon>Actinomycetota</taxon>
        <taxon>Actinomycetes</taxon>
        <taxon>Streptosporangiales</taxon>
        <taxon>Thermomonosporaceae</taxon>
        <taxon>Actinoallomurus</taxon>
    </lineage>
</organism>
<dbReference type="InterPro" id="IPR036388">
    <property type="entry name" value="WH-like_DNA-bd_sf"/>
</dbReference>
<dbReference type="AlphaFoldDB" id="A0A543CSE4"/>